<name>A0ACC1Y5V8_MELAZ</name>
<evidence type="ECO:0000313" key="1">
    <source>
        <dbReference type="EMBL" id="KAJ4718998.1"/>
    </source>
</evidence>
<evidence type="ECO:0000313" key="2">
    <source>
        <dbReference type="Proteomes" id="UP001164539"/>
    </source>
</evidence>
<comment type="caution">
    <text evidence="1">The sequence shown here is derived from an EMBL/GenBank/DDBJ whole genome shotgun (WGS) entry which is preliminary data.</text>
</comment>
<proteinExistence type="predicted"/>
<accession>A0ACC1Y5V8</accession>
<sequence length="238" mass="26792">MGWRLRIWDLAIVVVLILKLSSSRVHGAQEVECYFIFGDSLYDNGNNNNRQTRARANYPPYGIDFPGGPTGRFSNGRNIPDVIAQLLGFDNSIPPFATATDREILKGINYASGGGGIRDETGQNNLGDGISLNGQLQNHRKTVSRISSILGNDESATKYLRKCLYTVGIGGNDYINNYLLPQFYPTSRLYTPEQYATLLIQQYSQQLKTLHDYGARKASTLWNRSNWLCTRFCSYVWN</sequence>
<dbReference type="EMBL" id="CM051398">
    <property type="protein sequence ID" value="KAJ4718998.1"/>
    <property type="molecule type" value="Genomic_DNA"/>
</dbReference>
<reference evidence="1 2" key="1">
    <citation type="journal article" date="2023" name="Science">
        <title>Complex scaffold remodeling in plant triterpene biosynthesis.</title>
        <authorList>
            <person name="De La Pena R."/>
            <person name="Hodgson H."/>
            <person name="Liu J.C."/>
            <person name="Stephenson M.J."/>
            <person name="Martin A.C."/>
            <person name="Owen C."/>
            <person name="Harkess A."/>
            <person name="Leebens-Mack J."/>
            <person name="Jimenez L.E."/>
            <person name="Osbourn A."/>
            <person name="Sattely E.S."/>
        </authorList>
    </citation>
    <scope>NUCLEOTIDE SEQUENCE [LARGE SCALE GENOMIC DNA]</scope>
    <source>
        <strain evidence="2">cv. JPN11</strain>
        <tissue evidence="1">Leaf</tissue>
    </source>
</reference>
<dbReference type="Proteomes" id="UP001164539">
    <property type="component" value="Chromosome 5"/>
</dbReference>
<gene>
    <name evidence="1" type="ORF">OWV82_010619</name>
</gene>
<organism evidence="1 2">
    <name type="scientific">Melia azedarach</name>
    <name type="common">Chinaberry tree</name>
    <dbReference type="NCBI Taxonomy" id="155640"/>
    <lineage>
        <taxon>Eukaryota</taxon>
        <taxon>Viridiplantae</taxon>
        <taxon>Streptophyta</taxon>
        <taxon>Embryophyta</taxon>
        <taxon>Tracheophyta</taxon>
        <taxon>Spermatophyta</taxon>
        <taxon>Magnoliopsida</taxon>
        <taxon>eudicotyledons</taxon>
        <taxon>Gunneridae</taxon>
        <taxon>Pentapetalae</taxon>
        <taxon>rosids</taxon>
        <taxon>malvids</taxon>
        <taxon>Sapindales</taxon>
        <taxon>Meliaceae</taxon>
        <taxon>Melia</taxon>
    </lineage>
</organism>
<protein>
    <submittedName>
        <fullName evidence="1">GDSL esterase/lipase</fullName>
    </submittedName>
</protein>
<keyword evidence="2" id="KW-1185">Reference proteome</keyword>